<sequence>MTCVSVNWQAAIGCVPVEWQRWLHAALAYRMAEIGQATLSNIASILSRAAQAELNPLRESQIIDLRDRFSITEFSILVSFVVFWHDCESLQQRPDQALIDAYAAMPRKKLSGRDVILSLDPEEGPFTLQEQNALHQWSHEAFCHDVLDPERYLYLQLLMVYGQRGIQLRKCVFDDFIRTERGYKIRLFWAKQRYDDGGFRKKYETFNLDADLYATVQAYQSLVLARLKLEFPGRADWDRAIKHVPLFRRKLATGTSYVSPLPVITDNIDLNSLEHGPNPDFHVTQAITLNWLKQIEKMDSFPISTRTHKPLRITRGHRFRHTLGTDLSNAGLDEWSIAHALMHRKTTTVRKYRQVSAELMKLIDAKMSGHLALVVNAFSGTIVTDRESAKNGFRADRQIQDLAVCGSDAACHLDTPLSCYGCRKFQPLLHADHAASLERMERYRAQSIDNDKVTGAIWDRAILACRRVILDCRSLISKREISRGDV</sequence>
<dbReference type="GO" id="GO:0015074">
    <property type="term" value="P:DNA integration"/>
    <property type="evidence" value="ECO:0007669"/>
    <property type="project" value="InterPro"/>
</dbReference>
<dbReference type="InterPro" id="IPR013762">
    <property type="entry name" value="Integrase-like_cat_sf"/>
</dbReference>
<feature type="domain" description="Tyr recombinase" evidence="2">
    <location>
        <begin position="313"/>
        <end position="357"/>
    </location>
</feature>
<gene>
    <name evidence="3" type="ORF">SAMN05216586_11819</name>
</gene>
<dbReference type="Proteomes" id="UP000243518">
    <property type="component" value="Unassembled WGS sequence"/>
</dbReference>
<keyword evidence="4" id="KW-1185">Reference proteome</keyword>
<dbReference type="AlphaFoldDB" id="A0AAQ1GA24"/>
<dbReference type="Pfam" id="PF00589">
    <property type="entry name" value="Phage_integrase"/>
    <property type="match status" value="1"/>
</dbReference>
<evidence type="ECO:0000313" key="4">
    <source>
        <dbReference type="Proteomes" id="UP000243518"/>
    </source>
</evidence>
<accession>A0AAQ1GA24</accession>
<reference evidence="3 4" key="1">
    <citation type="submission" date="2016-10" db="EMBL/GenBank/DDBJ databases">
        <authorList>
            <person name="Varghese N."/>
            <person name="Submissions S."/>
        </authorList>
    </citation>
    <scope>NUCLEOTIDE SEQUENCE [LARGE SCALE GENOMIC DNA]</scope>
    <source>
        <strain evidence="3 4">CECT 8317</strain>
    </source>
</reference>
<organism evidence="3 4">
    <name type="scientific">Halopseudomonas aestusnigri</name>
    <dbReference type="NCBI Taxonomy" id="857252"/>
    <lineage>
        <taxon>Bacteria</taxon>
        <taxon>Pseudomonadati</taxon>
        <taxon>Pseudomonadota</taxon>
        <taxon>Gammaproteobacteria</taxon>
        <taxon>Pseudomonadales</taxon>
        <taxon>Pseudomonadaceae</taxon>
        <taxon>Halopseudomonas</taxon>
    </lineage>
</organism>
<evidence type="ECO:0000256" key="1">
    <source>
        <dbReference type="ARBA" id="ARBA00023172"/>
    </source>
</evidence>
<evidence type="ECO:0000313" key="3">
    <source>
        <dbReference type="EMBL" id="SEG72296.1"/>
    </source>
</evidence>
<protein>
    <submittedName>
        <fullName evidence="3">Phage integrase family protein</fullName>
    </submittedName>
</protein>
<dbReference type="InterPro" id="IPR002104">
    <property type="entry name" value="Integrase_catalytic"/>
</dbReference>
<evidence type="ECO:0000259" key="2">
    <source>
        <dbReference type="Pfam" id="PF00589"/>
    </source>
</evidence>
<comment type="caution">
    <text evidence="3">The sequence shown here is derived from an EMBL/GenBank/DDBJ whole genome shotgun (WGS) entry which is preliminary data.</text>
</comment>
<keyword evidence="1" id="KW-0233">DNA recombination</keyword>
<dbReference type="GO" id="GO:0003677">
    <property type="term" value="F:DNA binding"/>
    <property type="evidence" value="ECO:0007669"/>
    <property type="project" value="InterPro"/>
</dbReference>
<dbReference type="EMBL" id="FNVE01000018">
    <property type="protein sequence ID" value="SEG72296.1"/>
    <property type="molecule type" value="Genomic_DNA"/>
</dbReference>
<dbReference type="GO" id="GO:0006310">
    <property type="term" value="P:DNA recombination"/>
    <property type="evidence" value="ECO:0007669"/>
    <property type="project" value="UniProtKB-KW"/>
</dbReference>
<proteinExistence type="predicted"/>
<name>A0AAQ1GA24_9GAMM</name>
<dbReference type="InterPro" id="IPR011010">
    <property type="entry name" value="DNA_brk_join_enz"/>
</dbReference>
<dbReference type="SUPFAM" id="SSF56349">
    <property type="entry name" value="DNA breaking-rejoining enzymes"/>
    <property type="match status" value="1"/>
</dbReference>
<dbReference type="Gene3D" id="1.10.443.10">
    <property type="entry name" value="Intergrase catalytic core"/>
    <property type="match status" value="1"/>
</dbReference>